<dbReference type="RefSeq" id="WP_075532071.1">
    <property type="nucleotide sequence ID" value="NZ_CAWRCN010000012.1"/>
</dbReference>
<feature type="compositionally biased region" description="Polar residues" evidence="1">
    <location>
        <begin position="1"/>
        <end position="18"/>
    </location>
</feature>
<feature type="region of interest" description="Disordered" evidence="1">
    <location>
        <begin position="1"/>
        <end position="37"/>
    </location>
</feature>
<accession>A0ABY1HLY0</accession>
<reference evidence="2 3" key="1">
    <citation type="submission" date="2016-11" db="EMBL/GenBank/DDBJ databases">
        <authorList>
            <person name="Klemetsen T."/>
        </authorList>
    </citation>
    <scope>NUCLEOTIDE SEQUENCE [LARGE SCALE GENOMIC DNA]</scope>
    <source>
        <strain evidence="2">MT 2528</strain>
    </source>
</reference>
<evidence type="ECO:0000313" key="3">
    <source>
        <dbReference type="Proteomes" id="UP000182660"/>
    </source>
</evidence>
<gene>
    <name evidence="2" type="ORF">MT2528_4588</name>
</gene>
<protein>
    <submittedName>
        <fullName evidence="2">Plasmid replication protein repA</fullName>
    </submittedName>
</protein>
<name>A0ABY1HLY0_9GAMM</name>
<evidence type="ECO:0000256" key="1">
    <source>
        <dbReference type="SAM" id="MobiDB-lite"/>
    </source>
</evidence>
<sequence>MSASESRTTQQVKQSHAGSGNRCGHDPKNPAWHKFKQPAKKNKLPIIVQKLIDGIRSYYYAPYEVMPTLAGLSGSVNKDGKLRKPRTDGCEPSVLIMQAIFQFTEFASLRVGTPLPNGDFINRYCDEIAVVSGLVTDASTSDNIIPSQRFWRGWEKLKESGAFTVHKIYRTIEGEFETRADGSKAPKMRASCAIKTLNPDFLVATKLITYAQLNALRDFCSEKLTKLKQTFARKNPEEVDAKQALNRLKMRQVLGGSAKSVVNKINKTAPKHFAPPAHSAELKRQYGQELAAYAKQLSVEHPDKKPSWIREQARSKYNSFEVWVKGKV</sequence>
<keyword evidence="3" id="KW-1185">Reference proteome</keyword>
<evidence type="ECO:0000313" key="2">
    <source>
        <dbReference type="EMBL" id="SGZ03381.1"/>
    </source>
</evidence>
<comment type="caution">
    <text evidence="2">The sequence shown here is derived from an EMBL/GenBank/DDBJ whole genome shotgun (WGS) entry which is preliminary data.</text>
</comment>
<dbReference type="EMBL" id="FPLJ01000139">
    <property type="protein sequence ID" value="SGZ03381.1"/>
    <property type="molecule type" value="Genomic_DNA"/>
</dbReference>
<proteinExistence type="predicted"/>
<organism evidence="2 3">
    <name type="scientific">Moritella viscosa</name>
    <dbReference type="NCBI Taxonomy" id="80854"/>
    <lineage>
        <taxon>Bacteria</taxon>
        <taxon>Pseudomonadati</taxon>
        <taxon>Pseudomonadota</taxon>
        <taxon>Gammaproteobacteria</taxon>
        <taxon>Alteromonadales</taxon>
        <taxon>Moritellaceae</taxon>
        <taxon>Moritella</taxon>
    </lineage>
</organism>
<dbReference type="Proteomes" id="UP000182660">
    <property type="component" value="Unassembled WGS sequence"/>
</dbReference>